<name>A0AAV0PVY0_9ROSI</name>
<protein>
    <submittedName>
        <fullName evidence="3">Uncharacterized protein</fullName>
    </submittedName>
</protein>
<dbReference type="AlphaFoldDB" id="A0AAV0PVY0"/>
<gene>
    <name evidence="3" type="ORF">LITE_LOCUS40097</name>
</gene>
<dbReference type="SUPFAM" id="SSF53756">
    <property type="entry name" value="UDP-Glycosyltransferase/glycogen phosphorylase"/>
    <property type="match status" value="1"/>
</dbReference>
<dbReference type="InterPro" id="IPR002213">
    <property type="entry name" value="UDP_glucos_trans"/>
</dbReference>
<comment type="caution">
    <text evidence="3">The sequence shown here is derived from an EMBL/GenBank/DDBJ whole genome shotgun (WGS) entry which is preliminary data.</text>
</comment>
<evidence type="ECO:0000256" key="1">
    <source>
        <dbReference type="ARBA" id="ARBA00009995"/>
    </source>
</evidence>
<accession>A0AAV0PVY0</accession>
<evidence type="ECO:0000256" key="2">
    <source>
        <dbReference type="ARBA" id="ARBA00022679"/>
    </source>
</evidence>
<dbReference type="EMBL" id="CAMGYJ010000009">
    <property type="protein sequence ID" value="CAI0474567.1"/>
    <property type="molecule type" value="Genomic_DNA"/>
</dbReference>
<dbReference type="PANTHER" id="PTHR11926">
    <property type="entry name" value="GLUCOSYL/GLUCURONOSYL TRANSFERASES"/>
    <property type="match status" value="1"/>
</dbReference>
<dbReference type="PANTHER" id="PTHR11926:SF1439">
    <property type="entry name" value="GLYCOSYLTRANSFERASE"/>
    <property type="match status" value="1"/>
</dbReference>
<dbReference type="Gene3D" id="3.40.50.2000">
    <property type="entry name" value="Glycogen Phosphorylase B"/>
    <property type="match status" value="2"/>
</dbReference>
<dbReference type="GO" id="GO:0080044">
    <property type="term" value="F:quercetin 7-O-glucosyltransferase activity"/>
    <property type="evidence" value="ECO:0007669"/>
    <property type="project" value="TreeGrafter"/>
</dbReference>
<dbReference type="Pfam" id="PF00201">
    <property type="entry name" value="UDPGT"/>
    <property type="match status" value="1"/>
</dbReference>
<evidence type="ECO:0000313" key="4">
    <source>
        <dbReference type="Proteomes" id="UP001154282"/>
    </source>
</evidence>
<sequence length="141" mass="15732">MGSSAILPTEFLEEIKGRGCLAGWCPQQEVLSHPAAMESVSAGVPMICWPFYAEQQTNCRYACTEWGIGVELSQDVKRNEVVDAVEEMMNGEAGKVMKHKALEWQKKAREAVGVQGSSLDNFMKFLLDYDHKNKYRLAGSI</sequence>
<dbReference type="Proteomes" id="UP001154282">
    <property type="component" value="Unassembled WGS sequence"/>
</dbReference>
<dbReference type="CDD" id="cd03784">
    <property type="entry name" value="GT1_Gtf-like"/>
    <property type="match status" value="1"/>
</dbReference>
<comment type="similarity">
    <text evidence="1">Belongs to the UDP-glycosyltransferase family.</text>
</comment>
<keyword evidence="4" id="KW-1185">Reference proteome</keyword>
<proteinExistence type="inferred from homology"/>
<evidence type="ECO:0000313" key="3">
    <source>
        <dbReference type="EMBL" id="CAI0474567.1"/>
    </source>
</evidence>
<keyword evidence="2" id="KW-0808">Transferase</keyword>
<organism evidence="3 4">
    <name type="scientific">Linum tenue</name>
    <dbReference type="NCBI Taxonomy" id="586396"/>
    <lineage>
        <taxon>Eukaryota</taxon>
        <taxon>Viridiplantae</taxon>
        <taxon>Streptophyta</taxon>
        <taxon>Embryophyta</taxon>
        <taxon>Tracheophyta</taxon>
        <taxon>Spermatophyta</taxon>
        <taxon>Magnoliopsida</taxon>
        <taxon>eudicotyledons</taxon>
        <taxon>Gunneridae</taxon>
        <taxon>Pentapetalae</taxon>
        <taxon>rosids</taxon>
        <taxon>fabids</taxon>
        <taxon>Malpighiales</taxon>
        <taxon>Linaceae</taxon>
        <taxon>Linum</taxon>
    </lineage>
</organism>
<reference evidence="3" key="1">
    <citation type="submission" date="2022-08" db="EMBL/GenBank/DDBJ databases">
        <authorList>
            <person name="Gutierrez-Valencia J."/>
        </authorList>
    </citation>
    <scope>NUCLEOTIDE SEQUENCE</scope>
</reference>
<dbReference type="GO" id="GO:0080043">
    <property type="term" value="F:quercetin 3-O-glucosyltransferase activity"/>
    <property type="evidence" value="ECO:0007669"/>
    <property type="project" value="TreeGrafter"/>
</dbReference>